<dbReference type="AlphaFoldDB" id="A0A811QGQ4"/>
<proteinExistence type="predicted"/>
<dbReference type="Proteomes" id="UP000604825">
    <property type="component" value="Unassembled WGS sequence"/>
</dbReference>
<evidence type="ECO:0000313" key="1">
    <source>
        <dbReference type="EMBL" id="CAD6255957.1"/>
    </source>
</evidence>
<dbReference type="OrthoDB" id="694051at2759"/>
<comment type="caution">
    <text evidence="1">The sequence shown here is derived from an EMBL/GenBank/DDBJ whole genome shotgun (WGS) entry which is preliminary data.</text>
</comment>
<gene>
    <name evidence="1" type="ORF">NCGR_LOCUS39484</name>
</gene>
<evidence type="ECO:0000313" key="2">
    <source>
        <dbReference type="Proteomes" id="UP000604825"/>
    </source>
</evidence>
<reference evidence="1" key="1">
    <citation type="submission" date="2020-10" db="EMBL/GenBank/DDBJ databases">
        <authorList>
            <person name="Han B."/>
            <person name="Lu T."/>
            <person name="Zhao Q."/>
            <person name="Huang X."/>
            <person name="Zhao Y."/>
        </authorList>
    </citation>
    <scope>NUCLEOTIDE SEQUENCE</scope>
</reference>
<accession>A0A811QGQ4</accession>
<dbReference type="EMBL" id="CAJGYO010000010">
    <property type="protein sequence ID" value="CAD6255957.1"/>
    <property type="molecule type" value="Genomic_DNA"/>
</dbReference>
<name>A0A811QGQ4_9POAL</name>
<organism evidence="1 2">
    <name type="scientific">Miscanthus lutarioriparius</name>
    <dbReference type="NCBI Taxonomy" id="422564"/>
    <lineage>
        <taxon>Eukaryota</taxon>
        <taxon>Viridiplantae</taxon>
        <taxon>Streptophyta</taxon>
        <taxon>Embryophyta</taxon>
        <taxon>Tracheophyta</taxon>
        <taxon>Spermatophyta</taxon>
        <taxon>Magnoliopsida</taxon>
        <taxon>Liliopsida</taxon>
        <taxon>Poales</taxon>
        <taxon>Poaceae</taxon>
        <taxon>PACMAD clade</taxon>
        <taxon>Panicoideae</taxon>
        <taxon>Andropogonodae</taxon>
        <taxon>Andropogoneae</taxon>
        <taxon>Saccharinae</taxon>
        <taxon>Miscanthus</taxon>
    </lineage>
</organism>
<protein>
    <submittedName>
        <fullName evidence="1">Uncharacterized protein</fullName>
    </submittedName>
</protein>
<keyword evidence="2" id="KW-1185">Reference proteome</keyword>
<sequence>MDLAQLDRNTVNGALVDLPTGSTINGKLGDLYNCSASANEGAVQQEDGYVIEVESARRILLPVMNAALFSKYYLKIAATR</sequence>